<dbReference type="AlphaFoldDB" id="A0A1Y2JJM0"/>
<proteinExistence type="predicted"/>
<reference evidence="1 2" key="1">
    <citation type="submission" date="2017-03" db="EMBL/GenBank/DDBJ databases">
        <title>Whole genome sequences of fourteen strains of Bradyrhizobium canariense and one strain of Bradyrhizobium japonicum isolated from Lupinus (Papilionoideae: Genisteae) species in Algeria.</title>
        <authorList>
            <person name="Crovadore J."/>
            <person name="Chekireb D."/>
            <person name="Brachmann A."/>
            <person name="Chablais R."/>
            <person name="Cochard B."/>
            <person name="Lefort F."/>
        </authorList>
    </citation>
    <scope>NUCLEOTIDE SEQUENCE [LARGE SCALE GENOMIC DNA]</scope>
    <source>
        <strain evidence="1 2">UBMA197</strain>
    </source>
</reference>
<protein>
    <submittedName>
        <fullName evidence="1">Uncharacterized protein</fullName>
    </submittedName>
</protein>
<evidence type="ECO:0000313" key="2">
    <source>
        <dbReference type="Proteomes" id="UP000193335"/>
    </source>
</evidence>
<accession>A0A1Y2JJM0</accession>
<dbReference type="Proteomes" id="UP000193335">
    <property type="component" value="Unassembled WGS sequence"/>
</dbReference>
<organism evidence="1 2">
    <name type="scientific">Bradyrhizobium japonicum</name>
    <dbReference type="NCBI Taxonomy" id="375"/>
    <lineage>
        <taxon>Bacteria</taxon>
        <taxon>Pseudomonadati</taxon>
        <taxon>Pseudomonadota</taxon>
        <taxon>Alphaproteobacteria</taxon>
        <taxon>Hyphomicrobiales</taxon>
        <taxon>Nitrobacteraceae</taxon>
        <taxon>Bradyrhizobium</taxon>
    </lineage>
</organism>
<evidence type="ECO:0000313" key="1">
    <source>
        <dbReference type="EMBL" id="OSJ29991.1"/>
    </source>
</evidence>
<dbReference type="EMBL" id="NAFL01000263">
    <property type="protein sequence ID" value="OSJ29991.1"/>
    <property type="molecule type" value="Genomic_DNA"/>
</dbReference>
<name>A0A1Y2JJM0_BRAJP</name>
<comment type="caution">
    <text evidence="1">The sequence shown here is derived from an EMBL/GenBank/DDBJ whole genome shotgun (WGS) entry which is preliminary data.</text>
</comment>
<gene>
    <name evidence="1" type="ORF">BSZ19_25920</name>
</gene>
<sequence>MPAFRAIEITTEFLFVGMPLSIVHQTLKIPPLFRNGRSSMDGIDPTLDGRNGEAIPIARTGKYAWHGSCIEQADKAAGV</sequence>